<gene>
    <name evidence="3" type="ORF">GCM10009720_04820</name>
</gene>
<sequence>MLLPTARVSRTFPMLLMASALALSFTSCAANTDEREYLDAQQAEARSLELLEELSAQVPTDAVDTNDPLPGPGDESHSPKICEGVDGGNAGTPMYYPGEISIRLIEDADASAVAENMIEQLQADHAWRTSQNLAVTEEDDNAQRGLVTDDGYMIAIRAHEHTDGHDALNIAVWSPCYSADDGQGADIGD</sequence>
<evidence type="ECO:0000256" key="2">
    <source>
        <dbReference type="SAM" id="SignalP"/>
    </source>
</evidence>
<evidence type="ECO:0000313" key="4">
    <source>
        <dbReference type="Proteomes" id="UP001501461"/>
    </source>
</evidence>
<accession>A0ABP5FJZ3</accession>
<dbReference type="EMBL" id="BAAAMN010000008">
    <property type="protein sequence ID" value="GAA2028085.1"/>
    <property type="molecule type" value="Genomic_DNA"/>
</dbReference>
<keyword evidence="4" id="KW-1185">Reference proteome</keyword>
<proteinExistence type="predicted"/>
<name>A0ABP5FJZ3_9MICC</name>
<organism evidence="3 4">
    <name type="scientific">Yaniella flava</name>
    <dbReference type="NCBI Taxonomy" id="287930"/>
    <lineage>
        <taxon>Bacteria</taxon>
        <taxon>Bacillati</taxon>
        <taxon>Actinomycetota</taxon>
        <taxon>Actinomycetes</taxon>
        <taxon>Micrococcales</taxon>
        <taxon>Micrococcaceae</taxon>
        <taxon>Yaniella</taxon>
    </lineage>
</organism>
<evidence type="ECO:0000256" key="1">
    <source>
        <dbReference type="SAM" id="MobiDB-lite"/>
    </source>
</evidence>
<dbReference type="RefSeq" id="WP_343956000.1">
    <property type="nucleotide sequence ID" value="NZ_BAAAMN010000008.1"/>
</dbReference>
<dbReference type="PROSITE" id="PS51257">
    <property type="entry name" value="PROKAR_LIPOPROTEIN"/>
    <property type="match status" value="1"/>
</dbReference>
<reference evidence="4" key="1">
    <citation type="journal article" date="2019" name="Int. J. Syst. Evol. Microbiol.">
        <title>The Global Catalogue of Microorganisms (GCM) 10K type strain sequencing project: providing services to taxonomists for standard genome sequencing and annotation.</title>
        <authorList>
            <consortium name="The Broad Institute Genomics Platform"/>
            <consortium name="The Broad Institute Genome Sequencing Center for Infectious Disease"/>
            <person name="Wu L."/>
            <person name="Ma J."/>
        </authorList>
    </citation>
    <scope>NUCLEOTIDE SEQUENCE [LARGE SCALE GENOMIC DNA]</scope>
    <source>
        <strain evidence="4">JCM 13595</strain>
    </source>
</reference>
<feature type="signal peptide" evidence="2">
    <location>
        <begin position="1"/>
        <end position="29"/>
    </location>
</feature>
<comment type="caution">
    <text evidence="3">The sequence shown here is derived from an EMBL/GenBank/DDBJ whole genome shotgun (WGS) entry which is preliminary data.</text>
</comment>
<keyword evidence="2" id="KW-0732">Signal</keyword>
<dbReference type="Proteomes" id="UP001501461">
    <property type="component" value="Unassembled WGS sequence"/>
</dbReference>
<evidence type="ECO:0000313" key="3">
    <source>
        <dbReference type="EMBL" id="GAA2028085.1"/>
    </source>
</evidence>
<feature type="chain" id="PRO_5045713765" evidence="2">
    <location>
        <begin position="30"/>
        <end position="189"/>
    </location>
</feature>
<feature type="region of interest" description="Disordered" evidence="1">
    <location>
        <begin position="58"/>
        <end position="81"/>
    </location>
</feature>
<protein>
    <submittedName>
        <fullName evidence="3">Uncharacterized protein</fullName>
    </submittedName>
</protein>